<feature type="transmembrane region" description="Helical" evidence="7">
    <location>
        <begin position="176"/>
        <end position="196"/>
    </location>
</feature>
<organism evidence="9 10">
    <name type="scientific">Paenibacillus taihuensis</name>
    <dbReference type="NCBI Taxonomy" id="1156355"/>
    <lineage>
        <taxon>Bacteria</taxon>
        <taxon>Bacillati</taxon>
        <taxon>Bacillota</taxon>
        <taxon>Bacilli</taxon>
        <taxon>Bacillales</taxon>
        <taxon>Paenibacillaceae</taxon>
        <taxon>Paenibacillus</taxon>
    </lineage>
</organism>
<keyword evidence="5 7" id="KW-1133">Transmembrane helix</keyword>
<protein>
    <submittedName>
        <fullName evidence="9">Multiple sugar transport system permease protein</fullName>
    </submittedName>
</protein>
<evidence type="ECO:0000256" key="3">
    <source>
        <dbReference type="ARBA" id="ARBA00022475"/>
    </source>
</evidence>
<evidence type="ECO:0000256" key="7">
    <source>
        <dbReference type="RuleBase" id="RU363032"/>
    </source>
</evidence>
<keyword evidence="4 7" id="KW-0812">Transmembrane</keyword>
<feature type="transmembrane region" description="Helical" evidence="7">
    <location>
        <begin position="20"/>
        <end position="46"/>
    </location>
</feature>
<evidence type="ECO:0000259" key="8">
    <source>
        <dbReference type="PROSITE" id="PS50928"/>
    </source>
</evidence>
<dbReference type="PANTHER" id="PTHR43744:SF6">
    <property type="entry name" value="ABC TRANSPORTER PERMEASE PROTEIN YESQ-RELATED"/>
    <property type="match status" value="1"/>
</dbReference>
<sequence length="327" mass="36927">MSELKRFAWFKQRRISPYRITGFLWSLFRALLLAGISFVLVFPILFMLSDAFKPVGQNYDPSVIWIPKSFTFENVTDALKVMDIWKTLGNTFAVSITSALLQVVSCLLIGYGFARFNFKGRNVLFILVLLTIIVPPQTISSSLYFQYKYFDLFGLLTVFKWLTGAGGSINLVGSNWVFYIPSLLGMGLRSGLYIFIFRQFFRGMPKELEDAAYIDGCGPYASFMRIMLPNAGGAILTVLLFSIVWQWNDFYTPAMFLNNKYTIATALAAFQQNLSSLSNVGGLNTDPYVVSTRIQAACLVSIAPLVILYIFTQRYFTESIERTGINS</sequence>
<keyword evidence="6 7" id="KW-0472">Membrane</keyword>
<comment type="subcellular location">
    <subcellularLocation>
        <location evidence="1 7">Cell membrane</location>
        <topology evidence="1 7">Multi-pass membrane protein</topology>
    </subcellularLocation>
</comment>
<evidence type="ECO:0000256" key="6">
    <source>
        <dbReference type="ARBA" id="ARBA00023136"/>
    </source>
</evidence>
<dbReference type="Pfam" id="PF00528">
    <property type="entry name" value="BPD_transp_1"/>
    <property type="match status" value="1"/>
</dbReference>
<keyword evidence="2 7" id="KW-0813">Transport</keyword>
<reference evidence="9 10" key="1">
    <citation type="submission" date="2018-08" db="EMBL/GenBank/DDBJ databases">
        <title>Genomic Encyclopedia of Type Strains, Phase III (KMG-III): the genomes of soil and plant-associated and newly described type strains.</title>
        <authorList>
            <person name="Whitman W."/>
        </authorList>
    </citation>
    <scope>NUCLEOTIDE SEQUENCE [LARGE SCALE GENOMIC DNA]</scope>
    <source>
        <strain evidence="9 10">CGMCC 1.10966</strain>
    </source>
</reference>
<name>A0A3D9Q3U7_9BACL</name>
<evidence type="ECO:0000313" key="9">
    <source>
        <dbReference type="EMBL" id="REE56446.1"/>
    </source>
</evidence>
<dbReference type="EMBL" id="QTTN01000059">
    <property type="protein sequence ID" value="REE56446.1"/>
    <property type="molecule type" value="Genomic_DNA"/>
</dbReference>
<evidence type="ECO:0000256" key="1">
    <source>
        <dbReference type="ARBA" id="ARBA00004651"/>
    </source>
</evidence>
<dbReference type="SUPFAM" id="SSF161098">
    <property type="entry name" value="MetI-like"/>
    <property type="match status" value="1"/>
</dbReference>
<dbReference type="RefSeq" id="WP_116192530.1">
    <property type="nucleotide sequence ID" value="NZ_QTTN01000059.1"/>
</dbReference>
<keyword evidence="10" id="KW-1185">Reference proteome</keyword>
<keyword evidence="3" id="KW-1003">Cell membrane</keyword>
<proteinExistence type="inferred from homology"/>
<evidence type="ECO:0000256" key="2">
    <source>
        <dbReference type="ARBA" id="ARBA00022448"/>
    </source>
</evidence>
<evidence type="ECO:0000256" key="4">
    <source>
        <dbReference type="ARBA" id="ARBA00022692"/>
    </source>
</evidence>
<feature type="domain" description="ABC transmembrane type-1" evidence="8">
    <location>
        <begin position="88"/>
        <end position="311"/>
    </location>
</feature>
<keyword evidence="9" id="KW-0762">Sugar transport</keyword>
<comment type="similarity">
    <text evidence="7">Belongs to the binding-protein-dependent transport system permease family.</text>
</comment>
<dbReference type="OrthoDB" id="9771544at2"/>
<evidence type="ECO:0000256" key="5">
    <source>
        <dbReference type="ARBA" id="ARBA00022989"/>
    </source>
</evidence>
<dbReference type="AlphaFoldDB" id="A0A3D9Q3U7"/>
<feature type="transmembrane region" description="Helical" evidence="7">
    <location>
        <begin position="294"/>
        <end position="312"/>
    </location>
</feature>
<accession>A0A3D9Q3U7</accession>
<dbReference type="GO" id="GO:0005886">
    <property type="term" value="C:plasma membrane"/>
    <property type="evidence" value="ECO:0007669"/>
    <property type="project" value="UniProtKB-SubCell"/>
</dbReference>
<feature type="transmembrane region" description="Helical" evidence="7">
    <location>
        <begin position="92"/>
        <end position="111"/>
    </location>
</feature>
<dbReference type="CDD" id="cd06261">
    <property type="entry name" value="TM_PBP2"/>
    <property type="match status" value="1"/>
</dbReference>
<dbReference type="Proteomes" id="UP000256304">
    <property type="component" value="Unassembled WGS sequence"/>
</dbReference>
<feature type="transmembrane region" description="Helical" evidence="7">
    <location>
        <begin position="123"/>
        <end position="145"/>
    </location>
</feature>
<feature type="transmembrane region" description="Helical" evidence="7">
    <location>
        <begin position="228"/>
        <end position="247"/>
    </location>
</feature>
<dbReference type="PROSITE" id="PS50928">
    <property type="entry name" value="ABC_TM1"/>
    <property type="match status" value="1"/>
</dbReference>
<dbReference type="InterPro" id="IPR000515">
    <property type="entry name" value="MetI-like"/>
</dbReference>
<dbReference type="GO" id="GO:0055085">
    <property type="term" value="P:transmembrane transport"/>
    <property type="evidence" value="ECO:0007669"/>
    <property type="project" value="InterPro"/>
</dbReference>
<comment type="caution">
    <text evidence="9">The sequence shown here is derived from an EMBL/GenBank/DDBJ whole genome shotgun (WGS) entry which is preliminary data.</text>
</comment>
<dbReference type="PANTHER" id="PTHR43744">
    <property type="entry name" value="ABC TRANSPORTER PERMEASE PROTEIN MG189-RELATED-RELATED"/>
    <property type="match status" value="1"/>
</dbReference>
<dbReference type="InterPro" id="IPR035906">
    <property type="entry name" value="MetI-like_sf"/>
</dbReference>
<dbReference type="Gene3D" id="1.10.3720.10">
    <property type="entry name" value="MetI-like"/>
    <property type="match status" value="1"/>
</dbReference>
<evidence type="ECO:0000313" key="10">
    <source>
        <dbReference type="Proteomes" id="UP000256304"/>
    </source>
</evidence>
<gene>
    <name evidence="9" type="ORF">A8990_1598</name>
</gene>